<dbReference type="EMBL" id="NHYE01005518">
    <property type="protein sequence ID" value="PPQ71037.1"/>
    <property type="molecule type" value="Genomic_DNA"/>
</dbReference>
<dbReference type="AlphaFoldDB" id="A0A409VXR7"/>
<organism evidence="1 2">
    <name type="scientific">Gymnopilus dilepis</name>
    <dbReference type="NCBI Taxonomy" id="231916"/>
    <lineage>
        <taxon>Eukaryota</taxon>
        <taxon>Fungi</taxon>
        <taxon>Dikarya</taxon>
        <taxon>Basidiomycota</taxon>
        <taxon>Agaricomycotina</taxon>
        <taxon>Agaricomycetes</taxon>
        <taxon>Agaricomycetidae</taxon>
        <taxon>Agaricales</taxon>
        <taxon>Agaricineae</taxon>
        <taxon>Hymenogastraceae</taxon>
        <taxon>Gymnopilus</taxon>
    </lineage>
</organism>
<sequence length="84" mass="9163">MAKTMPSRPFQSPMEFGLEQANLLFFLSCFCSHGSVCLIHLQGAEFVVPDGVNIDQAEYPTINVLTYRHGDCSTLAAVVLPASE</sequence>
<accession>A0A409VXR7</accession>
<evidence type="ECO:0000313" key="1">
    <source>
        <dbReference type="EMBL" id="PPQ71037.1"/>
    </source>
</evidence>
<protein>
    <submittedName>
        <fullName evidence="1">Uncharacterized protein</fullName>
    </submittedName>
</protein>
<evidence type="ECO:0000313" key="2">
    <source>
        <dbReference type="Proteomes" id="UP000284706"/>
    </source>
</evidence>
<keyword evidence="2" id="KW-1185">Reference proteome</keyword>
<reference evidence="1 2" key="1">
    <citation type="journal article" date="2018" name="Evol. Lett.">
        <title>Horizontal gene cluster transfer increased hallucinogenic mushroom diversity.</title>
        <authorList>
            <person name="Reynolds H.T."/>
            <person name="Vijayakumar V."/>
            <person name="Gluck-Thaler E."/>
            <person name="Korotkin H.B."/>
            <person name="Matheny P.B."/>
            <person name="Slot J.C."/>
        </authorList>
    </citation>
    <scope>NUCLEOTIDE SEQUENCE [LARGE SCALE GENOMIC DNA]</scope>
    <source>
        <strain evidence="1 2">SRW20</strain>
    </source>
</reference>
<comment type="caution">
    <text evidence="1">The sequence shown here is derived from an EMBL/GenBank/DDBJ whole genome shotgun (WGS) entry which is preliminary data.</text>
</comment>
<gene>
    <name evidence="1" type="ORF">CVT26_011501</name>
</gene>
<name>A0A409VXR7_9AGAR</name>
<dbReference type="Proteomes" id="UP000284706">
    <property type="component" value="Unassembled WGS sequence"/>
</dbReference>
<dbReference type="InParanoid" id="A0A409VXR7"/>
<proteinExistence type="predicted"/>